<name>A0A923PLZ9_9BACT</name>
<gene>
    <name evidence="3" type="ORF">H9S92_20150</name>
</gene>
<dbReference type="Gene3D" id="2.30.180.10">
    <property type="entry name" value="FAS1 domain"/>
    <property type="match status" value="2"/>
</dbReference>
<protein>
    <submittedName>
        <fullName evidence="3">Fasciclin domain-containing protein</fullName>
    </submittedName>
</protein>
<evidence type="ECO:0000313" key="3">
    <source>
        <dbReference type="EMBL" id="MBC6996495.1"/>
    </source>
</evidence>
<feature type="chain" id="PRO_5037182115" evidence="1">
    <location>
        <begin position="24"/>
        <end position="376"/>
    </location>
</feature>
<reference evidence="3" key="1">
    <citation type="submission" date="2020-08" db="EMBL/GenBank/DDBJ databases">
        <title>Lewinella bacteria from marine environments.</title>
        <authorList>
            <person name="Zhong Y."/>
        </authorList>
    </citation>
    <scope>NUCLEOTIDE SEQUENCE</scope>
    <source>
        <strain evidence="3">KCTC 42187</strain>
    </source>
</reference>
<comment type="caution">
    <text evidence="3">The sequence shown here is derived from an EMBL/GenBank/DDBJ whole genome shotgun (WGS) entry which is preliminary data.</text>
</comment>
<dbReference type="PROSITE" id="PS50213">
    <property type="entry name" value="FAS1"/>
    <property type="match status" value="2"/>
</dbReference>
<evidence type="ECO:0000256" key="1">
    <source>
        <dbReference type="SAM" id="SignalP"/>
    </source>
</evidence>
<dbReference type="FunFam" id="2.30.180.10:FF:000014">
    <property type="entry name" value="Stabilin 1"/>
    <property type="match status" value="1"/>
</dbReference>
<dbReference type="InterPro" id="IPR000782">
    <property type="entry name" value="FAS1_domain"/>
</dbReference>
<dbReference type="EMBL" id="JACSIT010000153">
    <property type="protein sequence ID" value="MBC6996495.1"/>
    <property type="molecule type" value="Genomic_DNA"/>
</dbReference>
<dbReference type="SMART" id="SM00554">
    <property type="entry name" value="FAS1"/>
    <property type="match status" value="2"/>
</dbReference>
<keyword evidence="1" id="KW-0732">Signal</keyword>
<dbReference type="FunFam" id="2.30.180.10:FF:000032">
    <property type="entry name" value="Fasciclin domain-containing protein, putative"/>
    <property type="match status" value="1"/>
</dbReference>
<dbReference type="GO" id="GO:0005615">
    <property type="term" value="C:extracellular space"/>
    <property type="evidence" value="ECO:0007669"/>
    <property type="project" value="TreeGrafter"/>
</dbReference>
<proteinExistence type="predicted"/>
<evidence type="ECO:0000259" key="2">
    <source>
        <dbReference type="PROSITE" id="PS50213"/>
    </source>
</evidence>
<feature type="domain" description="FAS1" evidence="2">
    <location>
        <begin position="228"/>
        <end position="371"/>
    </location>
</feature>
<dbReference type="RefSeq" id="WP_187468505.1">
    <property type="nucleotide sequence ID" value="NZ_JACSIT010000153.1"/>
</dbReference>
<dbReference type="InterPro" id="IPR036378">
    <property type="entry name" value="FAS1_dom_sf"/>
</dbReference>
<evidence type="ECO:0000313" key="4">
    <source>
        <dbReference type="Proteomes" id="UP000650081"/>
    </source>
</evidence>
<organism evidence="3 4">
    <name type="scientific">Neolewinella lacunae</name>
    <dbReference type="NCBI Taxonomy" id="1517758"/>
    <lineage>
        <taxon>Bacteria</taxon>
        <taxon>Pseudomonadati</taxon>
        <taxon>Bacteroidota</taxon>
        <taxon>Saprospiria</taxon>
        <taxon>Saprospirales</taxon>
        <taxon>Lewinellaceae</taxon>
        <taxon>Neolewinella</taxon>
    </lineage>
</organism>
<dbReference type="Proteomes" id="UP000650081">
    <property type="component" value="Unassembled WGS sequence"/>
</dbReference>
<dbReference type="PANTHER" id="PTHR10900">
    <property type="entry name" value="PERIOSTIN-RELATED"/>
    <property type="match status" value="1"/>
</dbReference>
<feature type="domain" description="FAS1" evidence="2">
    <location>
        <begin position="29"/>
        <end position="173"/>
    </location>
</feature>
<accession>A0A923PLZ9</accession>
<keyword evidence="4" id="KW-1185">Reference proteome</keyword>
<dbReference type="PANTHER" id="PTHR10900:SF77">
    <property type="entry name" value="FI19380P1"/>
    <property type="match status" value="1"/>
</dbReference>
<dbReference type="AlphaFoldDB" id="A0A923PLZ9"/>
<dbReference type="InterPro" id="IPR050904">
    <property type="entry name" value="Adhesion/Biosynth-related"/>
</dbReference>
<sequence>MKRIFLSLLTLVSLSFFVPATIAAQDMSDKNIVEIAAGNDDFSTLVTAVKAAGLAETLMGEGPFTVFAPTNAAFDALPAGLVEALVKPENKATLQKILTYHVVAGKLPATDVVAGIKSNGGTLSATTVSGGGFSVMQDMNAVKIKDGKGSVATVVTTDIMASNGVIHVIDKVLIPADVDPAALLKKKMGAMEDKMGTMDDQKMEEGKMMTTRMEAKSGQSKMMTSNDGPTIVAAAKSNNDFSTLTTAIGAAGLVETFEGAGEYTVFAPTNKAFDALPEGTVNNLVTNDKETLKGILAYHVVPARLTAGQLTAAIKANKNYYVMQTLGGQSIVATIKDGKVQIIDGNGNRSTVVTTDVNASNGVIHAIDTVIMPKSK</sequence>
<feature type="signal peptide" evidence="1">
    <location>
        <begin position="1"/>
        <end position="23"/>
    </location>
</feature>
<dbReference type="SUPFAM" id="SSF82153">
    <property type="entry name" value="FAS1 domain"/>
    <property type="match status" value="2"/>
</dbReference>
<dbReference type="Pfam" id="PF02469">
    <property type="entry name" value="Fasciclin"/>
    <property type="match status" value="2"/>
</dbReference>